<dbReference type="InterPro" id="IPR015424">
    <property type="entry name" value="PyrdxlP-dep_Trfase"/>
</dbReference>
<evidence type="ECO:0000256" key="4">
    <source>
        <dbReference type="RuleBase" id="RU000481"/>
    </source>
</evidence>
<dbReference type="RefSeq" id="WP_060687176.1">
    <property type="nucleotide sequence ID" value="NZ_LGKN01000003.1"/>
</dbReference>
<protein>
    <recommendedName>
        <fullName evidence="4">Aminotransferase</fullName>
        <ecNumber evidence="4">2.6.1.-</ecNumber>
    </recommendedName>
</protein>
<dbReference type="EMBL" id="LGKN01000003">
    <property type="protein sequence ID" value="KPL89395.1"/>
    <property type="molecule type" value="Genomic_DNA"/>
</dbReference>
<evidence type="ECO:0000256" key="2">
    <source>
        <dbReference type="ARBA" id="ARBA00022576"/>
    </source>
</evidence>
<dbReference type="NCBIfam" id="NF006756">
    <property type="entry name" value="PRK09276.1"/>
    <property type="match status" value="1"/>
</dbReference>
<accession>A0A0P6Y0K7</accession>
<dbReference type="InterPro" id="IPR004839">
    <property type="entry name" value="Aminotransferase_I/II_large"/>
</dbReference>
<keyword evidence="3 4" id="KW-0808">Transferase</keyword>
<evidence type="ECO:0000256" key="1">
    <source>
        <dbReference type="ARBA" id="ARBA00001933"/>
    </source>
</evidence>
<evidence type="ECO:0000313" key="6">
    <source>
        <dbReference type="EMBL" id="KPL89395.1"/>
    </source>
</evidence>
<dbReference type="GO" id="GO:0008483">
    <property type="term" value="F:transaminase activity"/>
    <property type="evidence" value="ECO:0007669"/>
    <property type="project" value="UniProtKB-KW"/>
</dbReference>
<evidence type="ECO:0000259" key="5">
    <source>
        <dbReference type="Pfam" id="PF00155"/>
    </source>
</evidence>
<sequence>MHLAPRLNRMPPYFFARVAERIRAVEAQGHRVINLGIGSPDLPPPDFIIEAMIAAAREPASHRYPSYTGSPELREAIAGYYARRFGVALDPNREVLPLIGSKEGLAHVLMALVGDGDLVLVPDPGYPTYRMGTYLADGVFETVPLRPELGFLPDLDAIPEETYRRAVAFWVNYPNNPTGATAPREFYARLVDLAHRYNFVVLSDNPYADITFDGYRAPSFLETPGAKEVGVEFNSLSKTYNMAGWRVGMAVGNAEVIAALLRVKSNVDTGIFYPLQAGAIAALTGPQEWLAERNDIYRRRRDVVVEGLRAAGFQADPPKASLYVWARIPEGWTSEALSTHVLETAHIWLTPGIAFGEHGEGYVRVALTTDAETLARAMERVAQVLS</sequence>
<dbReference type="InterPro" id="IPR015422">
    <property type="entry name" value="PyrdxlP-dep_Trfase_small"/>
</dbReference>
<comment type="caution">
    <text evidence="6">The sequence shown here is derived from an EMBL/GenBank/DDBJ whole genome shotgun (WGS) entry which is preliminary data.</text>
</comment>
<organism evidence="6 7">
    <name type="scientific">Ardenticatena maritima</name>
    <dbReference type="NCBI Taxonomy" id="872965"/>
    <lineage>
        <taxon>Bacteria</taxon>
        <taxon>Bacillati</taxon>
        <taxon>Chloroflexota</taxon>
        <taxon>Ardenticatenia</taxon>
        <taxon>Ardenticatenales</taxon>
        <taxon>Ardenticatenaceae</taxon>
        <taxon>Ardenticatena</taxon>
    </lineage>
</organism>
<feature type="domain" description="Aminotransferase class I/classII large" evidence="5">
    <location>
        <begin position="32"/>
        <end position="381"/>
    </location>
</feature>
<dbReference type="CDD" id="cd00609">
    <property type="entry name" value="AAT_like"/>
    <property type="match status" value="1"/>
</dbReference>
<dbReference type="EC" id="2.6.1.-" evidence="4"/>
<dbReference type="PANTHER" id="PTHR42832:SF3">
    <property type="entry name" value="L-GLUTAMINE--4-(METHYLSULFANYL)-2-OXOBUTANOATE AMINOTRANSFERASE"/>
    <property type="match status" value="1"/>
</dbReference>
<proteinExistence type="inferred from homology"/>
<comment type="similarity">
    <text evidence="4">Belongs to the class-I pyridoxal-phosphate-dependent aminotransferase family.</text>
</comment>
<dbReference type="AlphaFoldDB" id="A0A0P6Y0K7"/>
<keyword evidence="2 4" id="KW-0032">Aminotransferase</keyword>
<dbReference type="PANTHER" id="PTHR42832">
    <property type="entry name" value="AMINO ACID AMINOTRANSFERASE"/>
    <property type="match status" value="1"/>
</dbReference>
<dbReference type="Gene3D" id="3.90.1150.10">
    <property type="entry name" value="Aspartate Aminotransferase, domain 1"/>
    <property type="match status" value="1"/>
</dbReference>
<dbReference type="Proteomes" id="UP000050502">
    <property type="component" value="Unassembled WGS sequence"/>
</dbReference>
<comment type="cofactor">
    <cofactor evidence="1 4">
        <name>pyridoxal 5'-phosphate</name>
        <dbReference type="ChEBI" id="CHEBI:597326"/>
    </cofactor>
</comment>
<dbReference type="PROSITE" id="PS00105">
    <property type="entry name" value="AA_TRANSFER_CLASS_1"/>
    <property type="match status" value="1"/>
</dbReference>
<name>A0A0P6Y0K7_9CHLR</name>
<dbReference type="GO" id="GO:0030170">
    <property type="term" value="F:pyridoxal phosphate binding"/>
    <property type="evidence" value="ECO:0007669"/>
    <property type="project" value="InterPro"/>
</dbReference>
<dbReference type="InterPro" id="IPR050881">
    <property type="entry name" value="LL-DAP_aminotransferase"/>
</dbReference>
<dbReference type="InterPro" id="IPR015421">
    <property type="entry name" value="PyrdxlP-dep_Trfase_major"/>
</dbReference>
<evidence type="ECO:0000313" key="7">
    <source>
        <dbReference type="Proteomes" id="UP000050502"/>
    </source>
</evidence>
<dbReference type="InterPro" id="IPR004838">
    <property type="entry name" value="NHTrfase_class1_PyrdxlP-BS"/>
</dbReference>
<dbReference type="SUPFAM" id="SSF53383">
    <property type="entry name" value="PLP-dependent transferases"/>
    <property type="match status" value="1"/>
</dbReference>
<dbReference type="PATRIC" id="fig|872965.6.peg.508"/>
<evidence type="ECO:0000256" key="3">
    <source>
        <dbReference type="ARBA" id="ARBA00022679"/>
    </source>
</evidence>
<dbReference type="Gene3D" id="3.40.640.10">
    <property type="entry name" value="Type I PLP-dependent aspartate aminotransferase-like (Major domain)"/>
    <property type="match status" value="1"/>
</dbReference>
<gene>
    <name evidence="6" type="ORF">SE16_02775</name>
</gene>
<reference evidence="6 7" key="1">
    <citation type="submission" date="2015-07" db="EMBL/GenBank/DDBJ databases">
        <title>Whole genome sequence of Ardenticatena maritima DSM 23922.</title>
        <authorList>
            <person name="Hemp J."/>
            <person name="Ward L.M."/>
            <person name="Pace L.A."/>
            <person name="Fischer W.W."/>
        </authorList>
    </citation>
    <scope>NUCLEOTIDE SEQUENCE [LARGE SCALE GENOMIC DNA]</scope>
    <source>
        <strain evidence="6 7">110S</strain>
    </source>
</reference>
<dbReference type="Pfam" id="PF00155">
    <property type="entry name" value="Aminotran_1_2"/>
    <property type="match status" value="1"/>
</dbReference>